<dbReference type="PANTHER" id="PTHR43566:SF2">
    <property type="entry name" value="DUF4143 DOMAIN-CONTAINING PROTEIN"/>
    <property type="match status" value="1"/>
</dbReference>
<evidence type="ECO:0000259" key="2">
    <source>
        <dbReference type="Pfam" id="PF13635"/>
    </source>
</evidence>
<organism evidence="3">
    <name type="scientific">Actinoplanes campanulatus</name>
    <dbReference type="NCBI Taxonomy" id="113559"/>
    <lineage>
        <taxon>Bacteria</taxon>
        <taxon>Bacillati</taxon>
        <taxon>Actinomycetota</taxon>
        <taxon>Actinomycetes</taxon>
        <taxon>Micromonosporales</taxon>
        <taxon>Micromonosporaceae</taxon>
        <taxon>Actinoplanes</taxon>
    </lineage>
</organism>
<evidence type="ECO:0008006" key="4">
    <source>
        <dbReference type="Google" id="ProtNLM"/>
    </source>
</evidence>
<proteinExistence type="predicted"/>
<protein>
    <recommendedName>
        <fullName evidence="4">AAA+ ATPase domain-containing protein</fullName>
    </recommendedName>
</protein>
<gene>
    <name evidence="3" type="ORF">Aca07nite_43080</name>
</gene>
<dbReference type="Pfam" id="PF13173">
    <property type="entry name" value="AAA_14"/>
    <property type="match status" value="1"/>
</dbReference>
<feature type="domain" description="DUF4143" evidence="2">
    <location>
        <begin position="205"/>
        <end position="364"/>
    </location>
</feature>
<dbReference type="InterPro" id="IPR027417">
    <property type="entry name" value="P-loop_NTPase"/>
</dbReference>
<comment type="caution">
    <text evidence="3">The sequence shown here is derived from an EMBL/GenBank/DDBJ whole genome shotgun (WGS) entry which is preliminary data.</text>
</comment>
<dbReference type="SUPFAM" id="SSF52540">
    <property type="entry name" value="P-loop containing nucleoside triphosphate hydrolases"/>
    <property type="match status" value="1"/>
</dbReference>
<dbReference type="PANTHER" id="PTHR43566">
    <property type="entry name" value="CONSERVED PROTEIN"/>
    <property type="match status" value="1"/>
</dbReference>
<dbReference type="InterPro" id="IPR041682">
    <property type="entry name" value="AAA_14"/>
</dbReference>
<evidence type="ECO:0000313" key="3">
    <source>
        <dbReference type="EMBL" id="GID47033.1"/>
    </source>
</evidence>
<sequence>MAVVSAPALLPRRAEKLIVAALQDTRVVLVSGARQSGKSTLVRLLAGDRAAERRDLDREQDRAAALTDPTGFVAFGELMVIDEIQRVPELLLAIKVSVDEDPRPGRFLLTGSSSLFGLRSAPDALPGRMETVELWPFSQGEIDGMPDRFIDMVFRLGPEIRHESTVSRADYASRIVRGGLPEAVARTDVRRRGRFLDSYVQALIDRDVRELARIEQAPQLRALIRLLAARSASLIVPGALESDLGLSRPTIARYMRLLEEVHLIKRVPGWSRNLGSRVTHAPKLVFVDSGIAAQQLAVDPRTLLRPGQPFGPLLEGFVVSELARQTTWSDEMVDLYHYRDQNKVEVDVILENRQRQVVAIEVKAASTVRSDDFSGLRKLAARLGDDLIAGIVLYTGTSTLPFGDRMRAVPVSALWEVS</sequence>
<evidence type="ECO:0000259" key="1">
    <source>
        <dbReference type="Pfam" id="PF13173"/>
    </source>
</evidence>
<reference evidence="3" key="1">
    <citation type="submission" date="2021-01" db="EMBL/GenBank/DDBJ databases">
        <title>Whole genome shotgun sequence of Actinoplanes capillaceus NBRC 16408.</title>
        <authorList>
            <person name="Komaki H."/>
            <person name="Tamura T."/>
        </authorList>
    </citation>
    <scope>NUCLEOTIDE SEQUENCE [LARGE SCALE GENOMIC DNA]</scope>
    <source>
        <strain evidence="3">NBRC 16408</strain>
    </source>
</reference>
<feature type="domain" description="AAA" evidence="1">
    <location>
        <begin position="25"/>
        <end position="142"/>
    </location>
</feature>
<dbReference type="EMBL" id="BOMF01000084">
    <property type="protein sequence ID" value="GID47033.1"/>
    <property type="molecule type" value="Genomic_DNA"/>
</dbReference>
<name>A0ABQ3WLA0_9ACTN</name>
<accession>A0ABQ3WLA0</accession>
<dbReference type="InterPro" id="IPR025420">
    <property type="entry name" value="DUF4143"/>
</dbReference>
<dbReference type="Pfam" id="PF13635">
    <property type="entry name" value="DUF4143"/>
    <property type="match status" value="1"/>
</dbReference>